<evidence type="ECO:0000256" key="2">
    <source>
        <dbReference type="SAM" id="Phobius"/>
    </source>
</evidence>
<protein>
    <submittedName>
        <fullName evidence="3">Putative membrane protein</fullName>
    </submittedName>
</protein>
<reference evidence="3 4" key="1">
    <citation type="submission" date="2020-07" db="EMBL/GenBank/DDBJ databases">
        <title>Sequencing the genomes of 1000 actinobacteria strains.</title>
        <authorList>
            <person name="Klenk H.-P."/>
        </authorList>
    </citation>
    <scope>NUCLEOTIDE SEQUENCE [LARGE SCALE GENOMIC DNA]</scope>
    <source>
        <strain evidence="3 4">DSM 19663</strain>
    </source>
</reference>
<feature type="region of interest" description="Disordered" evidence="1">
    <location>
        <begin position="1"/>
        <end position="25"/>
    </location>
</feature>
<keyword evidence="2" id="KW-1133">Transmembrane helix</keyword>
<dbReference type="EMBL" id="JACGWX010000001">
    <property type="protein sequence ID" value="MBA8846518.1"/>
    <property type="molecule type" value="Genomic_DNA"/>
</dbReference>
<comment type="caution">
    <text evidence="3">The sequence shown here is derived from an EMBL/GenBank/DDBJ whole genome shotgun (WGS) entry which is preliminary data.</text>
</comment>
<name>A0A839E9T1_9MICO</name>
<dbReference type="RefSeq" id="WP_182489166.1">
    <property type="nucleotide sequence ID" value="NZ_BAAAOV010000003.1"/>
</dbReference>
<keyword evidence="4" id="KW-1185">Reference proteome</keyword>
<dbReference type="AlphaFoldDB" id="A0A839E9T1"/>
<dbReference type="InterPro" id="IPR010406">
    <property type="entry name" value="DUF1003"/>
</dbReference>
<keyword evidence="2" id="KW-0812">Transmembrane</keyword>
<evidence type="ECO:0000256" key="1">
    <source>
        <dbReference type="SAM" id="MobiDB-lite"/>
    </source>
</evidence>
<proteinExistence type="predicted"/>
<feature type="transmembrane region" description="Helical" evidence="2">
    <location>
        <begin position="46"/>
        <end position="67"/>
    </location>
</feature>
<sequence>MAADRRRRPSSGPRRDGLDAPKSQRRSLFRPQFTSRDRIGRFSEGFARAMGTPWFLIGMTLFVAVWITYNSSAPAGAQFDPRALNFTLLTLILSLQASYAAPLILLAQNRQDDRDRVQIEQDRQRAERTLADTEYLAREVVALRLAMKDIATKEFIRAELRSLLEELDRSDLEQIAVAADDRDRRG</sequence>
<evidence type="ECO:0000313" key="4">
    <source>
        <dbReference type="Proteomes" id="UP000585905"/>
    </source>
</evidence>
<dbReference type="Pfam" id="PF06210">
    <property type="entry name" value="DUF1003"/>
    <property type="match status" value="1"/>
</dbReference>
<evidence type="ECO:0000313" key="3">
    <source>
        <dbReference type="EMBL" id="MBA8846518.1"/>
    </source>
</evidence>
<dbReference type="PANTHER" id="PTHR41386:SF1">
    <property type="entry name" value="MEMBRANE PROTEIN"/>
    <property type="match status" value="1"/>
</dbReference>
<accession>A0A839E9T1</accession>
<dbReference type="Proteomes" id="UP000585905">
    <property type="component" value="Unassembled WGS sequence"/>
</dbReference>
<dbReference type="PANTHER" id="PTHR41386">
    <property type="entry name" value="INTEGRAL MEMBRANE PROTEIN-RELATED"/>
    <property type="match status" value="1"/>
</dbReference>
<organism evidence="3 4">
    <name type="scientific">Microcella alkalica</name>
    <dbReference type="NCBI Taxonomy" id="355930"/>
    <lineage>
        <taxon>Bacteria</taxon>
        <taxon>Bacillati</taxon>
        <taxon>Actinomycetota</taxon>
        <taxon>Actinomycetes</taxon>
        <taxon>Micrococcales</taxon>
        <taxon>Microbacteriaceae</taxon>
        <taxon>Microcella</taxon>
    </lineage>
</organism>
<keyword evidence="2" id="KW-0472">Membrane</keyword>
<gene>
    <name evidence="3" type="ORF">FHX53_000082</name>
</gene>
<feature type="transmembrane region" description="Helical" evidence="2">
    <location>
        <begin position="87"/>
        <end position="107"/>
    </location>
</feature>